<dbReference type="InterPro" id="IPR000119">
    <property type="entry name" value="Hist_DNA-bd"/>
</dbReference>
<dbReference type="Gene3D" id="4.10.520.10">
    <property type="entry name" value="IHF-like DNA-binding proteins"/>
    <property type="match status" value="1"/>
</dbReference>
<dbReference type="SUPFAM" id="SSF47729">
    <property type="entry name" value="IHF-like DNA-binding proteins"/>
    <property type="match status" value="1"/>
</dbReference>
<dbReference type="GO" id="GO:0030527">
    <property type="term" value="F:structural constituent of chromatin"/>
    <property type="evidence" value="ECO:0007669"/>
    <property type="project" value="InterPro"/>
</dbReference>
<dbReference type="RefSeq" id="WP_062476298.1">
    <property type="nucleotide sequence ID" value="NZ_CP045644.1"/>
</dbReference>
<gene>
    <name evidence="5" type="ORF">GFK26_12695</name>
</gene>
<dbReference type="GO" id="GO:0003677">
    <property type="term" value="F:DNA binding"/>
    <property type="evidence" value="ECO:0007669"/>
    <property type="project" value="UniProtKB-KW"/>
</dbReference>
<accession>A0A5Q0M530</accession>
<reference evidence="5 6" key="1">
    <citation type="submission" date="2019-10" db="EMBL/GenBank/DDBJ databases">
        <title>Complete genome sequence of Variovorax paradoxus 5C-2.</title>
        <authorList>
            <person name="Gogoleva N.E."/>
            <person name="Balkin A.S."/>
        </authorList>
    </citation>
    <scope>NUCLEOTIDE SEQUENCE [LARGE SCALE GENOMIC DNA]</scope>
    <source>
        <strain evidence="5 6">5C-2</strain>
    </source>
</reference>
<dbReference type="PANTHER" id="PTHR33175:SF3">
    <property type="entry name" value="DNA-BINDING PROTEIN HU-BETA"/>
    <property type="match status" value="1"/>
</dbReference>
<dbReference type="PANTHER" id="PTHR33175">
    <property type="entry name" value="DNA-BINDING PROTEIN HU"/>
    <property type="match status" value="1"/>
</dbReference>
<dbReference type="EMBL" id="CP045644">
    <property type="protein sequence ID" value="QFZ83552.1"/>
    <property type="molecule type" value="Genomic_DNA"/>
</dbReference>
<evidence type="ECO:0000256" key="4">
    <source>
        <dbReference type="RuleBase" id="RU003939"/>
    </source>
</evidence>
<name>A0A5Q0M530_VARPD</name>
<dbReference type="InterPro" id="IPR010992">
    <property type="entry name" value="IHF-like_DNA-bd_dom_sf"/>
</dbReference>
<dbReference type="CDD" id="cd13831">
    <property type="entry name" value="HU"/>
    <property type="match status" value="1"/>
</dbReference>
<dbReference type="PRINTS" id="PR01727">
    <property type="entry name" value="DNABINDINGHU"/>
</dbReference>
<organism evidence="5 6">
    <name type="scientific">Variovorax paradoxus</name>
    <dbReference type="NCBI Taxonomy" id="34073"/>
    <lineage>
        <taxon>Bacteria</taxon>
        <taxon>Pseudomonadati</taxon>
        <taxon>Pseudomonadota</taxon>
        <taxon>Betaproteobacteria</taxon>
        <taxon>Burkholderiales</taxon>
        <taxon>Comamonadaceae</taxon>
        <taxon>Variovorax</taxon>
    </lineage>
</organism>
<evidence type="ECO:0000313" key="6">
    <source>
        <dbReference type="Proteomes" id="UP000326780"/>
    </source>
</evidence>
<dbReference type="GO" id="GO:0030261">
    <property type="term" value="P:chromosome condensation"/>
    <property type="evidence" value="ECO:0007669"/>
    <property type="project" value="UniProtKB-KW"/>
</dbReference>
<comment type="similarity">
    <text evidence="1 4">Belongs to the bacterial histone-like protein family.</text>
</comment>
<dbReference type="Proteomes" id="UP000326780">
    <property type="component" value="Chromosome"/>
</dbReference>
<proteinExistence type="inferred from homology"/>
<keyword evidence="3 5" id="KW-0238">DNA-binding</keyword>
<sequence>MNRIELVEKIATTHNLSKAEAARVLETITSSVVAAVKKGDSVQLVGFGTFKQVARAARSGFNPQAGTKIKIAATKVPKFVAGAAFKAAIDPKAAKRKAEKAAAAPAAKKAAAPKKAAVTKAAVTKAVVAKAPAKKAVAKKK</sequence>
<dbReference type="AlphaFoldDB" id="A0A5Q0M530"/>
<evidence type="ECO:0000256" key="2">
    <source>
        <dbReference type="ARBA" id="ARBA00023067"/>
    </source>
</evidence>
<evidence type="ECO:0000256" key="3">
    <source>
        <dbReference type="ARBA" id="ARBA00023125"/>
    </source>
</evidence>
<protein>
    <submittedName>
        <fullName evidence="5">HU family DNA-binding protein</fullName>
    </submittedName>
</protein>
<keyword evidence="2" id="KW-0226">DNA condensation</keyword>
<evidence type="ECO:0000313" key="5">
    <source>
        <dbReference type="EMBL" id="QFZ83552.1"/>
    </source>
</evidence>
<dbReference type="SMART" id="SM00411">
    <property type="entry name" value="BHL"/>
    <property type="match status" value="1"/>
</dbReference>
<dbReference type="Pfam" id="PF00216">
    <property type="entry name" value="Bac_DNA_binding"/>
    <property type="match status" value="1"/>
</dbReference>
<evidence type="ECO:0000256" key="1">
    <source>
        <dbReference type="ARBA" id="ARBA00010529"/>
    </source>
</evidence>